<dbReference type="InterPro" id="IPR052552">
    <property type="entry name" value="YeaO-like"/>
</dbReference>
<dbReference type="EMBL" id="BAABLK010000094">
    <property type="protein sequence ID" value="GAA5229161.1"/>
    <property type="molecule type" value="Genomic_DNA"/>
</dbReference>
<dbReference type="PANTHER" id="PTHR36849">
    <property type="entry name" value="CYTOPLASMIC PROTEIN-RELATED"/>
    <property type="match status" value="1"/>
</dbReference>
<reference evidence="2" key="1">
    <citation type="journal article" date="2019" name="Int. J. Syst. Evol. Microbiol.">
        <title>The Global Catalogue of Microorganisms (GCM) 10K type strain sequencing project: providing services to taxonomists for standard genome sequencing and annotation.</title>
        <authorList>
            <consortium name="The Broad Institute Genomics Platform"/>
            <consortium name="The Broad Institute Genome Sequencing Center for Infectious Disease"/>
            <person name="Wu L."/>
            <person name="Ma J."/>
        </authorList>
    </citation>
    <scope>NUCLEOTIDE SEQUENCE [LARGE SCALE GENOMIC DNA]</scope>
    <source>
        <strain evidence="2">JCM 18952</strain>
    </source>
</reference>
<organism evidence="1 2">
    <name type="scientific">Paeniglutamicibacter antarcticus</name>
    <dbReference type="NCBI Taxonomy" id="494023"/>
    <lineage>
        <taxon>Bacteria</taxon>
        <taxon>Bacillati</taxon>
        <taxon>Actinomycetota</taxon>
        <taxon>Actinomycetes</taxon>
        <taxon>Micrococcales</taxon>
        <taxon>Micrococcaceae</taxon>
        <taxon>Paeniglutamicibacter</taxon>
    </lineage>
</organism>
<dbReference type="PANTHER" id="PTHR36849:SF1">
    <property type="entry name" value="CYTOPLASMIC PROTEIN"/>
    <property type="match status" value="1"/>
</dbReference>
<dbReference type="Proteomes" id="UP001501257">
    <property type="component" value="Unassembled WGS sequence"/>
</dbReference>
<proteinExistence type="predicted"/>
<dbReference type="RefSeq" id="WP_345469231.1">
    <property type="nucleotide sequence ID" value="NZ_BAABLK010000094.1"/>
</dbReference>
<protein>
    <submittedName>
        <fullName evidence="1">DUF488 domain-containing protein</fullName>
    </submittedName>
</protein>
<sequence>MGSFRIMRAYDDPDGGFRVLVDRLWPRGLARERARLDDWAKDAAPSTELRVAFRRKAEHFGEFSDNYWHELELGCAFEGAQRLLGLVEEHEDMVLLFAAKDQVHNHAVVLLEYLQEQQDEASVASKDDGSG</sequence>
<evidence type="ECO:0000313" key="2">
    <source>
        <dbReference type="Proteomes" id="UP001501257"/>
    </source>
</evidence>
<keyword evidence="2" id="KW-1185">Reference proteome</keyword>
<gene>
    <name evidence="1" type="ORF">GCM10025778_37000</name>
</gene>
<name>A0ABP9TR15_9MICC</name>
<comment type="caution">
    <text evidence="1">The sequence shown here is derived from an EMBL/GenBank/DDBJ whole genome shotgun (WGS) entry which is preliminary data.</text>
</comment>
<dbReference type="Pfam" id="PF22752">
    <property type="entry name" value="DUF488-N3i"/>
    <property type="match status" value="1"/>
</dbReference>
<evidence type="ECO:0000313" key="1">
    <source>
        <dbReference type="EMBL" id="GAA5229161.1"/>
    </source>
</evidence>
<accession>A0ABP9TR15</accession>